<organism evidence="3 4">
    <name type="scientific">Neptunomonas marina</name>
    <dbReference type="NCBI Taxonomy" id="1815562"/>
    <lineage>
        <taxon>Bacteria</taxon>
        <taxon>Pseudomonadati</taxon>
        <taxon>Pseudomonadota</taxon>
        <taxon>Gammaproteobacteria</taxon>
        <taxon>Oceanospirillales</taxon>
        <taxon>Oceanospirillaceae</taxon>
        <taxon>Neptunomonas</taxon>
    </lineage>
</organism>
<dbReference type="InterPro" id="IPR036380">
    <property type="entry name" value="Isochorismatase-like_sf"/>
</dbReference>
<dbReference type="InterPro" id="IPR050272">
    <property type="entry name" value="Isochorismatase-like_hydrls"/>
</dbReference>
<dbReference type="InterPro" id="IPR000868">
    <property type="entry name" value="Isochorismatase-like_dom"/>
</dbReference>
<evidence type="ECO:0000313" key="4">
    <source>
        <dbReference type="Proteomes" id="UP000282818"/>
    </source>
</evidence>
<dbReference type="PANTHER" id="PTHR43540">
    <property type="entry name" value="PEROXYUREIDOACRYLATE/UREIDOACRYLATE AMIDOHYDROLASE-RELATED"/>
    <property type="match status" value="1"/>
</dbReference>
<name>A0A437Q8V9_9GAMM</name>
<sequence>MPHTSQRSLLVIDLQNDYFATGKFPLWNTEEVLKNTLVAIEKAQQAGDLVVLIQHVADASRGIAPFFNEGTTGVEIHPQVLAAAPDAPVVVKSHADSFVDTSLAAVLASHNIEKLLVCGMMTQNCVAHTALSPDASGYDLQVLAEATSTVDVMIHNIALNAISTRRPLVTLDTAFA</sequence>
<comment type="caution">
    <text evidence="3">The sequence shown here is derived from an EMBL/GenBank/DDBJ whole genome shotgun (WGS) entry which is preliminary data.</text>
</comment>
<keyword evidence="4" id="KW-1185">Reference proteome</keyword>
<reference evidence="3 4" key="1">
    <citation type="submission" date="2019-01" db="EMBL/GenBank/DDBJ databases">
        <authorList>
            <person name="Chen W.-M."/>
        </authorList>
    </citation>
    <scope>NUCLEOTIDE SEQUENCE [LARGE SCALE GENOMIC DNA]</scope>
    <source>
        <strain evidence="3 4">HPM-16</strain>
    </source>
</reference>
<protein>
    <submittedName>
        <fullName evidence="3">Cysteine hydrolase</fullName>
    </submittedName>
</protein>
<dbReference type="EMBL" id="SACQ01000003">
    <property type="protein sequence ID" value="RVU31024.1"/>
    <property type="molecule type" value="Genomic_DNA"/>
</dbReference>
<dbReference type="Gene3D" id="3.40.50.850">
    <property type="entry name" value="Isochorismatase-like"/>
    <property type="match status" value="1"/>
</dbReference>
<keyword evidence="1 3" id="KW-0378">Hydrolase</keyword>
<dbReference type="CDD" id="cd01014">
    <property type="entry name" value="nicotinamidase_related"/>
    <property type="match status" value="1"/>
</dbReference>
<evidence type="ECO:0000313" key="3">
    <source>
        <dbReference type="EMBL" id="RVU31024.1"/>
    </source>
</evidence>
<dbReference type="AlphaFoldDB" id="A0A437Q8V9"/>
<dbReference type="PANTHER" id="PTHR43540:SF15">
    <property type="entry name" value="BLR5631 PROTEIN"/>
    <property type="match status" value="1"/>
</dbReference>
<gene>
    <name evidence="3" type="ORF">EOE65_08415</name>
</gene>
<evidence type="ECO:0000259" key="2">
    <source>
        <dbReference type="Pfam" id="PF00857"/>
    </source>
</evidence>
<evidence type="ECO:0000256" key="1">
    <source>
        <dbReference type="ARBA" id="ARBA00022801"/>
    </source>
</evidence>
<dbReference type="Proteomes" id="UP000282818">
    <property type="component" value="Unassembled WGS sequence"/>
</dbReference>
<dbReference type="RefSeq" id="WP_127693869.1">
    <property type="nucleotide sequence ID" value="NZ_SACQ01000003.1"/>
</dbReference>
<feature type="domain" description="Isochorismatase-like" evidence="2">
    <location>
        <begin position="9"/>
        <end position="163"/>
    </location>
</feature>
<accession>A0A437Q8V9</accession>
<dbReference type="GO" id="GO:0016787">
    <property type="term" value="F:hydrolase activity"/>
    <property type="evidence" value="ECO:0007669"/>
    <property type="project" value="UniProtKB-KW"/>
</dbReference>
<proteinExistence type="predicted"/>
<dbReference type="Pfam" id="PF00857">
    <property type="entry name" value="Isochorismatase"/>
    <property type="match status" value="1"/>
</dbReference>
<dbReference type="SUPFAM" id="SSF52499">
    <property type="entry name" value="Isochorismatase-like hydrolases"/>
    <property type="match status" value="1"/>
</dbReference>